<evidence type="ECO:0000313" key="15">
    <source>
        <dbReference type="Proteomes" id="UP000035860"/>
    </source>
</evidence>
<protein>
    <recommendedName>
        <fullName evidence="6 12">3-deoxy-D-manno-octulosonate 8-phosphate phosphatase KdsC</fullName>
        <ecNumber evidence="5 12">3.1.3.45</ecNumber>
    </recommendedName>
    <alternativeName>
        <fullName evidence="11 12">KDO 8-P phosphatase</fullName>
    </alternativeName>
</protein>
<dbReference type="SFLD" id="SFLDG01138">
    <property type="entry name" value="C1.6.2:_Deoxy-d-mannose-octulo"/>
    <property type="match status" value="1"/>
</dbReference>
<dbReference type="GO" id="GO:0019143">
    <property type="term" value="F:3-deoxy-manno-octulosonate-8-phosphatase activity"/>
    <property type="evidence" value="ECO:0007669"/>
    <property type="project" value="UniProtKB-UniRule"/>
</dbReference>
<organism evidence="14 15">
    <name type="scientific">Moraxella bovoculi 237</name>
    <dbReference type="NCBI Taxonomy" id="743974"/>
    <lineage>
        <taxon>Bacteria</taxon>
        <taxon>Pseudomonadati</taxon>
        <taxon>Pseudomonadota</taxon>
        <taxon>Gammaproteobacteria</taxon>
        <taxon>Moraxellales</taxon>
        <taxon>Moraxellaceae</taxon>
        <taxon>Moraxella</taxon>
    </lineage>
</organism>
<dbReference type="InterPro" id="IPR023214">
    <property type="entry name" value="HAD_sf"/>
</dbReference>
<evidence type="ECO:0000256" key="9">
    <source>
        <dbReference type="ARBA" id="ARBA00022842"/>
    </source>
</evidence>
<evidence type="ECO:0000256" key="13">
    <source>
        <dbReference type="PIRSR" id="PIRSR006118-2"/>
    </source>
</evidence>
<keyword evidence="7 12" id="KW-0479">Metal-binding</keyword>
<sequence length="175" mass="18958">MTQEIISQKAAKIRMLAMDVDGILSDGQIIYSSNHVETKAFYAQDGVGLQALKEAGIILAIITGRRSPMVDRRAQELGIHHVIQGRDDKFTALSKLAADLNLSLDECAYMGDDLPDLKAIREAGLGMSVPNGAPIVQQTADYVTTKAGGHGAVREVCELILQVQGNYDAFIQKFL</sequence>
<dbReference type="RefSeq" id="WP_036362903.1">
    <property type="nucleotide sequence ID" value="NZ_AOMT01000005.1"/>
</dbReference>
<dbReference type="GO" id="GO:0046872">
    <property type="term" value="F:metal ion binding"/>
    <property type="evidence" value="ECO:0007669"/>
    <property type="project" value="UniProtKB-UniRule"/>
</dbReference>
<reference evidence="14 15" key="1">
    <citation type="journal article" date="2014" name="Genome Announc.">
        <title>Draft Genome Sequence of Moraxella bovoculi Strain 237T (ATCC BAA-1259T) Isolated from a Calf with Infectious Bovine Keratoconjunctivitis.</title>
        <authorList>
            <person name="Calcutt M.J."/>
            <person name="Foecking M.F."/>
            <person name="Martin N.T."/>
            <person name="Mhlanga-Mutangadura T."/>
            <person name="Reilly T.J."/>
        </authorList>
    </citation>
    <scope>NUCLEOTIDE SEQUENCE [LARGE SCALE GENOMIC DNA]</scope>
    <source>
        <strain evidence="14 15">237</strain>
    </source>
</reference>
<dbReference type="AlphaFoldDB" id="A0A066UP98"/>
<dbReference type="SFLD" id="SFLDG01136">
    <property type="entry name" value="C1.6:_Phosphoserine_Phosphatas"/>
    <property type="match status" value="1"/>
</dbReference>
<evidence type="ECO:0000256" key="5">
    <source>
        <dbReference type="ARBA" id="ARBA00013066"/>
    </source>
</evidence>
<comment type="caution">
    <text evidence="14">The sequence shown here is derived from an EMBL/GenBank/DDBJ whole genome shotgun (WGS) entry which is preliminary data.</text>
</comment>
<dbReference type="eggNOG" id="COG1778">
    <property type="taxonomic scope" value="Bacteria"/>
</dbReference>
<comment type="catalytic activity">
    <reaction evidence="1 12">
        <text>3-deoxy-alpha-D-manno-2-octulosonate-8-phosphate + H2O = 3-deoxy-alpha-D-manno-oct-2-ulosonate + phosphate</text>
        <dbReference type="Rhea" id="RHEA:11500"/>
        <dbReference type="ChEBI" id="CHEBI:15377"/>
        <dbReference type="ChEBI" id="CHEBI:43474"/>
        <dbReference type="ChEBI" id="CHEBI:85985"/>
        <dbReference type="ChEBI" id="CHEBI:85986"/>
        <dbReference type="EC" id="3.1.3.45"/>
    </reaction>
</comment>
<dbReference type="PIRSF" id="PIRSF006118">
    <property type="entry name" value="KDO8-P_Ptase"/>
    <property type="match status" value="1"/>
</dbReference>
<feature type="binding site" evidence="13">
    <location>
        <position position="19"/>
    </location>
    <ligand>
        <name>Mg(2+)</name>
        <dbReference type="ChEBI" id="CHEBI:18420"/>
    </ligand>
</feature>
<dbReference type="PANTHER" id="PTHR21485:SF6">
    <property type="entry name" value="N-ACYLNEURAMINATE CYTIDYLYLTRANSFERASE-RELATED"/>
    <property type="match status" value="1"/>
</dbReference>
<evidence type="ECO:0000256" key="6">
    <source>
        <dbReference type="ARBA" id="ARBA00020092"/>
    </source>
</evidence>
<accession>A0A066UP98</accession>
<evidence type="ECO:0000256" key="7">
    <source>
        <dbReference type="ARBA" id="ARBA00022723"/>
    </source>
</evidence>
<evidence type="ECO:0000256" key="4">
    <source>
        <dbReference type="ARBA" id="ARBA00011881"/>
    </source>
</evidence>
<dbReference type="SUPFAM" id="SSF56784">
    <property type="entry name" value="HAD-like"/>
    <property type="match status" value="1"/>
</dbReference>
<dbReference type="FunFam" id="3.40.50.1000:FF:000029">
    <property type="entry name" value="3-deoxy-D-manno-octulosonate 8-phosphate phosphatase KdsC"/>
    <property type="match status" value="1"/>
</dbReference>
<keyword evidence="10 12" id="KW-0448">Lipopolysaccharide biosynthesis</keyword>
<dbReference type="GO" id="GO:0008781">
    <property type="term" value="F:N-acylneuraminate cytidylyltransferase activity"/>
    <property type="evidence" value="ECO:0007669"/>
    <property type="project" value="TreeGrafter"/>
</dbReference>
<dbReference type="Gene3D" id="3.40.50.1000">
    <property type="entry name" value="HAD superfamily/HAD-like"/>
    <property type="match status" value="1"/>
</dbReference>
<dbReference type="EMBL" id="AOMT01000005">
    <property type="protein sequence ID" value="KDN26038.1"/>
    <property type="molecule type" value="Genomic_DNA"/>
</dbReference>
<evidence type="ECO:0000256" key="12">
    <source>
        <dbReference type="PIRNR" id="PIRNR006118"/>
    </source>
</evidence>
<dbReference type="SFLD" id="SFLDS00003">
    <property type="entry name" value="Haloacid_Dehalogenase"/>
    <property type="match status" value="1"/>
</dbReference>
<keyword evidence="15" id="KW-1185">Reference proteome</keyword>
<evidence type="ECO:0000256" key="11">
    <source>
        <dbReference type="ARBA" id="ARBA00031051"/>
    </source>
</evidence>
<keyword evidence="8 12" id="KW-0378">Hydrolase</keyword>
<keyword evidence="9 12" id="KW-0460">Magnesium</keyword>
<comment type="cofactor">
    <cofactor evidence="2 12 13">
        <name>Mg(2+)</name>
        <dbReference type="ChEBI" id="CHEBI:18420"/>
    </cofactor>
</comment>
<dbReference type="PANTHER" id="PTHR21485">
    <property type="entry name" value="HAD SUPERFAMILY MEMBERS CMAS AND KDSC"/>
    <property type="match status" value="1"/>
</dbReference>
<comment type="function">
    <text evidence="12">Catalyzes the hydrolysis of 3-deoxy-D-manno-octulosonate 8-phosphate (KDO 8-P) to 3-deoxy-D-manno-octulosonate (KDO) and inorganic phosphate.</text>
</comment>
<name>A0A066UP98_9GAMM</name>
<gene>
    <name evidence="14" type="ORF">MBO_02575</name>
</gene>
<dbReference type="NCBIfam" id="TIGR01670">
    <property type="entry name" value="KdsC-phosphatas"/>
    <property type="match status" value="1"/>
</dbReference>
<dbReference type="InterPro" id="IPR050793">
    <property type="entry name" value="CMP-NeuNAc_synthase"/>
</dbReference>
<evidence type="ECO:0000313" key="14">
    <source>
        <dbReference type="EMBL" id="KDN26038.1"/>
    </source>
</evidence>
<comment type="subunit">
    <text evidence="4 12">Homotetramer.</text>
</comment>
<comment type="similarity">
    <text evidence="3 12">Belongs to the KdsC family.</text>
</comment>
<evidence type="ECO:0000256" key="8">
    <source>
        <dbReference type="ARBA" id="ARBA00022801"/>
    </source>
</evidence>
<dbReference type="Pfam" id="PF08282">
    <property type="entry name" value="Hydrolase_3"/>
    <property type="match status" value="1"/>
</dbReference>
<feature type="binding site" evidence="13">
    <location>
        <position position="21"/>
    </location>
    <ligand>
        <name>substrate</name>
    </ligand>
</feature>
<dbReference type="InterPro" id="IPR036412">
    <property type="entry name" value="HAD-like_sf"/>
</dbReference>
<evidence type="ECO:0000256" key="10">
    <source>
        <dbReference type="ARBA" id="ARBA00022985"/>
    </source>
</evidence>
<dbReference type="InterPro" id="IPR010023">
    <property type="entry name" value="KdsC_fam"/>
</dbReference>
<evidence type="ECO:0000256" key="2">
    <source>
        <dbReference type="ARBA" id="ARBA00001946"/>
    </source>
</evidence>
<evidence type="ECO:0000256" key="1">
    <source>
        <dbReference type="ARBA" id="ARBA00000898"/>
    </source>
</evidence>
<evidence type="ECO:0000256" key="3">
    <source>
        <dbReference type="ARBA" id="ARBA00005893"/>
    </source>
</evidence>
<dbReference type="OrthoDB" id="9805604at2"/>
<feature type="binding site" evidence="13">
    <location>
        <position position="112"/>
    </location>
    <ligand>
        <name>Mg(2+)</name>
        <dbReference type="ChEBI" id="CHEBI:18420"/>
    </ligand>
</feature>
<dbReference type="EC" id="3.1.3.45" evidence="5 12"/>
<dbReference type="GO" id="GO:0009103">
    <property type="term" value="P:lipopolysaccharide biosynthetic process"/>
    <property type="evidence" value="ECO:0007669"/>
    <property type="project" value="UniProtKB-UniRule"/>
</dbReference>
<proteinExistence type="inferred from homology"/>
<dbReference type="CDD" id="cd01630">
    <property type="entry name" value="HAD_KDO-like"/>
    <property type="match status" value="1"/>
</dbReference>
<dbReference type="Proteomes" id="UP000035860">
    <property type="component" value="Unassembled WGS sequence"/>
</dbReference>